<keyword evidence="2" id="KW-1133">Transmembrane helix</keyword>
<protein>
    <submittedName>
        <fullName evidence="3">Uncharacterized protein</fullName>
    </submittedName>
</protein>
<dbReference type="AlphaFoldDB" id="A0A081RLT1"/>
<sequence length="113" mass="12394">MTDMRFILIGIGLTFVGFLVLGVMGGQYQAATFEENEFGTCYEYFEDKPPQEINCSFKVMDQTVFFALVIGLLGAGVIALIKGARGDWDSKIKPEDVVGPGNSRNEDSEGKQD</sequence>
<evidence type="ECO:0000256" key="2">
    <source>
        <dbReference type="SAM" id="Phobius"/>
    </source>
</evidence>
<feature type="compositionally biased region" description="Basic and acidic residues" evidence="1">
    <location>
        <begin position="104"/>
        <end position="113"/>
    </location>
</feature>
<organism evidence="3 4">
    <name type="scientific">Marine Group I thaumarchaeote SCGC AAA799-N04</name>
    <dbReference type="NCBI Taxonomy" id="1502293"/>
    <lineage>
        <taxon>Archaea</taxon>
        <taxon>Nitrososphaerota</taxon>
        <taxon>Marine Group I</taxon>
    </lineage>
</organism>
<accession>A0A081RLT1</accession>
<comment type="caution">
    <text evidence="3">The sequence shown here is derived from an EMBL/GenBank/DDBJ whole genome shotgun (WGS) entry which is preliminary data.</text>
</comment>
<dbReference type="PATRIC" id="fig|1502293.3.peg.1303"/>
<feature type="transmembrane region" description="Helical" evidence="2">
    <location>
        <begin position="64"/>
        <end position="81"/>
    </location>
</feature>
<evidence type="ECO:0000313" key="3">
    <source>
        <dbReference type="EMBL" id="KEQ56154.1"/>
    </source>
</evidence>
<dbReference type="EMBL" id="JOKN01000030">
    <property type="protein sequence ID" value="KEQ56154.1"/>
    <property type="molecule type" value="Genomic_DNA"/>
</dbReference>
<dbReference type="Proteomes" id="UP000028059">
    <property type="component" value="Unassembled WGS sequence"/>
</dbReference>
<proteinExistence type="predicted"/>
<evidence type="ECO:0000256" key="1">
    <source>
        <dbReference type="SAM" id="MobiDB-lite"/>
    </source>
</evidence>
<evidence type="ECO:0000313" key="4">
    <source>
        <dbReference type="Proteomes" id="UP000028059"/>
    </source>
</evidence>
<gene>
    <name evidence="3" type="ORF">AAA799N04_01408</name>
</gene>
<name>A0A081RLT1_9ARCH</name>
<reference evidence="3 4" key="1">
    <citation type="submission" date="2014-06" db="EMBL/GenBank/DDBJ databases">
        <authorList>
            <person name="Ngugi D.K."/>
            <person name="Blom J."/>
            <person name="Alam I."/>
            <person name="Rashid M."/>
            <person name="Ba Alawi W."/>
            <person name="Zhang G."/>
            <person name="Hikmawan T."/>
            <person name="Guan Y."/>
            <person name="Antunes A."/>
            <person name="Siam R."/>
            <person name="ElDorry H."/>
            <person name="Bajic V."/>
            <person name="Stingl U."/>
        </authorList>
    </citation>
    <scope>NUCLEOTIDE SEQUENCE [LARGE SCALE GENOMIC DNA]</scope>
    <source>
        <strain evidence="3">SCGC AAA799-N04</strain>
    </source>
</reference>
<keyword evidence="2" id="KW-0812">Transmembrane</keyword>
<feature type="region of interest" description="Disordered" evidence="1">
    <location>
        <begin position="89"/>
        <end position="113"/>
    </location>
</feature>
<keyword evidence="4" id="KW-1185">Reference proteome</keyword>
<keyword evidence="2" id="KW-0472">Membrane</keyword>